<comment type="caution">
    <text evidence="1">The sequence shown here is derived from an EMBL/GenBank/DDBJ whole genome shotgun (WGS) entry which is preliminary data.</text>
</comment>
<dbReference type="EMBL" id="CAJFCJ010000012">
    <property type="protein sequence ID" value="CAD5120357.1"/>
    <property type="molecule type" value="Genomic_DNA"/>
</dbReference>
<dbReference type="AlphaFoldDB" id="A0A7I8VXT8"/>
<accession>A0A7I8VXT8</accession>
<dbReference type="Proteomes" id="UP000549394">
    <property type="component" value="Unassembled WGS sequence"/>
</dbReference>
<name>A0A7I8VXT8_9ANNE</name>
<evidence type="ECO:0000313" key="1">
    <source>
        <dbReference type="EMBL" id="CAD5120357.1"/>
    </source>
</evidence>
<keyword evidence="2" id="KW-1185">Reference proteome</keyword>
<sequence>MKNNTKKNLVKQTGLNKNKFSPIYNGSVRWTKTRNKIGSHTNRADERTDERFKHRTIFQNQLLESADRIVTCLKAVRKMIFLTESVEERLRTTKSNRLNGVILVKCLALIANEIPSTEDYSVMQPLRRLVLVMCEEILRCLDRKRNIKVIEPIRDYEKPFLTREYGCLLRFLTGGEQNFIIPTSFECINNCLRTKDLIDNFIKGIEDLETSLQRFSLPVGKSFHFQHNDQLYRSPTSMLTLIVNRIEETVLDKLSIQGNAHGKRRKDAYPTKIYQLQFPLYWEAGPITMDKLQRANDKMMRNQIKRNIGESIEKITKKCCGLIVHCKIV</sequence>
<proteinExistence type="predicted"/>
<organism evidence="1 2">
    <name type="scientific">Dimorphilus gyrociliatus</name>
    <dbReference type="NCBI Taxonomy" id="2664684"/>
    <lineage>
        <taxon>Eukaryota</taxon>
        <taxon>Metazoa</taxon>
        <taxon>Spiralia</taxon>
        <taxon>Lophotrochozoa</taxon>
        <taxon>Annelida</taxon>
        <taxon>Polychaeta</taxon>
        <taxon>Polychaeta incertae sedis</taxon>
        <taxon>Dinophilidae</taxon>
        <taxon>Dimorphilus</taxon>
    </lineage>
</organism>
<reference evidence="1 2" key="1">
    <citation type="submission" date="2020-08" db="EMBL/GenBank/DDBJ databases">
        <authorList>
            <person name="Hejnol A."/>
        </authorList>
    </citation>
    <scope>NUCLEOTIDE SEQUENCE [LARGE SCALE GENOMIC DNA]</scope>
</reference>
<evidence type="ECO:0000313" key="2">
    <source>
        <dbReference type="Proteomes" id="UP000549394"/>
    </source>
</evidence>
<gene>
    <name evidence="1" type="ORF">DGYR_LOCUS8464</name>
</gene>
<protein>
    <submittedName>
        <fullName evidence="1">Uncharacterized protein</fullName>
    </submittedName>
</protein>